<dbReference type="Pfam" id="PF00753">
    <property type="entry name" value="Lactamase_B"/>
    <property type="match status" value="1"/>
</dbReference>
<dbReference type="PANTHER" id="PTHR42951">
    <property type="entry name" value="METALLO-BETA-LACTAMASE DOMAIN-CONTAINING"/>
    <property type="match status" value="1"/>
</dbReference>
<name>A0A1M5QGM7_9CLOT</name>
<dbReference type="SMART" id="SM00849">
    <property type="entry name" value="Lactamase_B"/>
    <property type="match status" value="1"/>
</dbReference>
<dbReference type="SUPFAM" id="SSF56281">
    <property type="entry name" value="Metallo-hydrolase/oxidoreductase"/>
    <property type="match status" value="1"/>
</dbReference>
<dbReference type="InterPro" id="IPR001279">
    <property type="entry name" value="Metallo-B-lactamas"/>
</dbReference>
<gene>
    <name evidence="2" type="ORF">SAMN02745207_00051</name>
</gene>
<sequence>MHYEKINGSTYIIKGNTNVGVYVFKNKFVLLIDSGIGDSHAKKIDLILKENNLHPKYIVNTHSHEDHCGGNPYFKKNYPGTLVYTSEKEKLYMENKELRAFIICNSSPLKKFNKDKNPHVVDFILDYGLNKINDEKFQIISLKGHSHEQIGVITDDKVCFLGDSIFSQKILDKYSFPYLFNIEESIETLESLKTIDADYFVIAHADEVLNKDELLVLIDKNLENINTYATQIYELLDQPLTKEDLLQNIIILNDLNLSKFDYFLNLTSASAFLSYLYNNDKIDISLEDGKMYYYKI</sequence>
<reference evidence="2 3" key="1">
    <citation type="submission" date="2016-11" db="EMBL/GenBank/DDBJ databases">
        <authorList>
            <person name="Jaros S."/>
            <person name="Januszkiewicz K."/>
            <person name="Wedrychowicz H."/>
        </authorList>
    </citation>
    <scope>NUCLEOTIDE SEQUENCE [LARGE SCALE GENOMIC DNA]</scope>
    <source>
        <strain evidence="2 3">DSM 8605</strain>
    </source>
</reference>
<organism evidence="2 3">
    <name type="scientific">Clostridium grantii DSM 8605</name>
    <dbReference type="NCBI Taxonomy" id="1121316"/>
    <lineage>
        <taxon>Bacteria</taxon>
        <taxon>Bacillati</taxon>
        <taxon>Bacillota</taxon>
        <taxon>Clostridia</taxon>
        <taxon>Eubacteriales</taxon>
        <taxon>Clostridiaceae</taxon>
        <taxon>Clostridium</taxon>
    </lineage>
</organism>
<dbReference type="CDD" id="cd07743">
    <property type="entry name" value="metallo-hydrolase-like_MBL-fold"/>
    <property type="match status" value="1"/>
</dbReference>
<keyword evidence="3" id="KW-1185">Reference proteome</keyword>
<dbReference type="EMBL" id="FQXM01000002">
    <property type="protein sequence ID" value="SHH12653.1"/>
    <property type="molecule type" value="Genomic_DNA"/>
</dbReference>
<protein>
    <submittedName>
        <fullName evidence="2">Glyoxylase, beta-lactamase superfamily II</fullName>
    </submittedName>
</protein>
<feature type="domain" description="Metallo-beta-lactamase" evidence="1">
    <location>
        <begin position="18"/>
        <end position="204"/>
    </location>
</feature>
<proteinExistence type="predicted"/>
<dbReference type="PANTHER" id="PTHR42951:SF14">
    <property type="entry name" value="METALLO-BETA-LACTAMASE SUPERFAMILY PROTEIN"/>
    <property type="match status" value="1"/>
</dbReference>
<dbReference type="InterPro" id="IPR036866">
    <property type="entry name" value="RibonucZ/Hydroxyglut_hydro"/>
</dbReference>
<dbReference type="STRING" id="1121316.SAMN02745207_00051"/>
<dbReference type="Gene3D" id="3.60.15.10">
    <property type="entry name" value="Ribonuclease Z/Hydroxyacylglutathione hydrolase-like"/>
    <property type="match status" value="1"/>
</dbReference>
<dbReference type="Proteomes" id="UP000184447">
    <property type="component" value="Unassembled WGS sequence"/>
</dbReference>
<dbReference type="InterPro" id="IPR050855">
    <property type="entry name" value="NDM-1-like"/>
</dbReference>
<dbReference type="AlphaFoldDB" id="A0A1M5QGM7"/>
<dbReference type="OrthoDB" id="11380at2"/>
<evidence type="ECO:0000313" key="2">
    <source>
        <dbReference type="EMBL" id="SHH12653.1"/>
    </source>
</evidence>
<accession>A0A1M5QGM7</accession>
<evidence type="ECO:0000259" key="1">
    <source>
        <dbReference type="SMART" id="SM00849"/>
    </source>
</evidence>
<evidence type="ECO:0000313" key="3">
    <source>
        <dbReference type="Proteomes" id="UP000184447"/>
    </source>
</evidence>
<dbReference type="RefSeq" id="WP_073335794.1">
    <property type="nucleotide sequence ID" value="NZ_FQXM01000002.1"/>
</dbReference>